<evidence type="ECO:0000256" key="1">
    <source>
        <dbReference type="SAM" id="Phobius"/>
    </source>
</evidence>
<feature type="transmembrane region" description="Helical" evidence="1">
    <location>
        <begin position="6"/>
        <end position="28"/>
    </location>
</feature>
<name>A0A2S2NUC2_SCHGA</name>
<gene>
    <name evidence="2" type="ORF">g.12582</name>
</gene>
<accession>A0A2S2NUC2</accession>
<keyword evidence="1" id="KW-0472">Membrane</keyword>
<keyword evidence="1" id="KW-0812">Transmembrane</keyword>
<dbReference type="AlphaFoldDB" id="A0A2S2NUC2"/>
<organism evidence="2">
    <name type="scientific">Schizaphis graminum</name>
    <name type="common">Green bug aphid</name>
    <dbReference type="NCBI Taxonomy" id="13262"/>
    <lineage>
        <taxon>Eukaryota</taxon>
        <taxon>Metazoa</taxon>
        <taxon>Ecdysozoa</taxon>
        <taxon>Arthropoda</taxon>
        <taxon>Hexapoda</taxon>
        <taxon>Insecta</taxon>
        <taxon>Pterygota</taxon>
        <taxon>Neoptera</taxon>
        <taxon>Paraneoptera</taxon>
        <taxon>Hemiptera</taxon>
        <taxon>Sternorrhyncha</taxon>
        <taxon>Aphidomorpha</taxon>
        <taxon>Aphidoidea</taxon>
        <taxon>Aphididae</taxon>
        <taxon>Aphidini</taxon>
        <taxon>Schizaphis</taxon>
    </lineage>
</organism>
<protein>
    <submittedName>
        <fullName evidence="2">Uncharacterized protein</fullName>
    </submittedName>
</protein>
<evidence type="ECO:0000313" key="2">
    <source>
        <dbReference type="EMBL" id="MBY20790.1"/>
    </source>
</evidence>
<keyword evidence="1" id="KW-1133">Transmembrane helix</keyword>
<dbReference type="EMBL" id="GGMR01008171">
    <property type="protein sequence ID" value="MBY20790.1"/>
    <property type="molecule type" value="Transcribed_RNA"/>
</dbReference>
<sequence>MLISYIVQLIIYCGVFELRSGVLIFYFVPNVYYNVIIIDSTRPPPLWLTACTTNLRLTRANCVCHRPCHHIHRRHSHRPSPPPQLPLRPWDTISRRPPRSVAGRNLANPPWLPRPRSTFRWHLISTTIYYDIVINIISQL</sequence>
<reference evidence="2" key="1">
    <citation type="submission" date="2018-04" db="EMBL/GenBank/DDBJ databases">
        <title>Transcriptome of Schizaphis graminum biotype I.</title>
        <authorList>
            <person name="Scully E.D."/>
            <person name="Geib S.M."/>
            <person name="Palmer N.A."/>
            <person name="Koch K."/>
            <person name="Bradshaw J."/>
            <person name="Heng-Moss T."/>
            <person name="Sarath G."/>
        </authorList>
    </citation>
    <scope>NUCLEOTIDE SEQUENCE</scope>
</reference>
<proteinExistence type="predicted"/>